<protein>
    <submittedName>
        <fullName evidence="1">Uncharacterized protein</fullName>
    </submittedName>
</protein>
<proteinExistence type="predicted"/>
<reference evidence="1" key="1">
    <citation type="submission" date="2010-03" db="EMBL/GenBank/DDBJ databases">
        <title>Annotation of Blastomyces dermatitidis strain ATCC 18188.</title>
        <authorList>
            <consortium name="The Broad Institute Genome Sequencing Platform"/>
            <consortium name="Broad Institute Genome Sequencing Center for Infectious Disease."/>
            <person name="Cuomo C."/>
            <person name="Klein B."/>
            <person name="Sullivan T."/>
            <person name="Heitman J."/>
            <person name="Young S."/>
            <person name="Zeng Q."/>
            <person name="Gargeya S."/>
            <person name="Alvarado L."/>
            <person name="Berlin A.M."/>
            <person name="Chapman S.B."/>
            <person name="Chen Z."/>
            <person name="Freedman E."/>
            <person name="Gellesch M."/>
            <person name="Goldberg J."/>
            <person name="Griggs A."/>
            <person name="Gujja S."/>
            <person name="Heilman E."/>
            <person name="Heiman D."/>
            <person name="Howarth C."/>
            <person name="Mehta T."/>
            <person name="Neiman D."/>
            <person name="Pearson M."/>
            <person name="Roberts A."/>
            <person name="Saif S."/>
            <person name="Shea T."/>
            <person name="Shenoy N."/>
            <person name="Sisk P."/>
            <person name="Stolte C."/>
            <person name="Sykes S."/>
            <person name="White J."/>
            <person name="Yandava C."/>
            <person name="Haas B."/>
            <person name="Nusbaum C."/>
            <person name="Birren B."/>
        </authorList>
    </citation>
    <scope>NUCLEOTIDE SEQUENCE</scope>
    <source>
        <strain evidence="1">ATCC 18188</strain>
    </source>
</reference>
<name>F2TJC8_AJEDA</name>
<dbReference type="Proteomes" id="UP000007802">
    <property type="component" value="Unassembled WGS sequence"/>
</dbReference>
<gene>
    <name evidence="1" type="ORF">BDDG_06285</name>
</gene>
<evidence type="ECO:0000313" key="1">
    <source>
        <dbReference type="EMBL" id="EGE83341.1"/>
    </source>
</evidence>
<dbReference type="AlphaFoldDB" id="F2TJC8"/>
<dbReference type="HOGENOM" id="CLU_1578087_0_0_1"/>
<dbReference type="EMBL" id="GG749448">
    <property type="protein sequence ID" value="EGE83341.1"/>
    <property type="molecule type" value="Genomic_DNA"/>
</dbReference>
<organism evidence="1">
    <name type="scientific">Ajellomyces dermatitidis (strain ATCC 18188 / CBS 674.68)</name>
    <name type="common">Blastomyces dermatitidis</name>
    <dbReference type="NCBI Taxonomy" id="653446"/>
    <lineage>
        <taxon>Eukaryota</taxon>
        <taxon>Fungi</taxon>
        <taxon>Dikarya</taxon>
        <taxon>Ascomycota</taxon>
        <taxon>Pezizomycotina</taxon>
        <taxon>Eurotiomycetes</taxon>
        <taxon>Eurotiomycetidae</taxon>
        <taxon>Onygenales</taxon>
        <taxon>Ajellomycetaceae</taxon>
        <taxon>Blastomyces</taxon>
    </lineage>
</organism>
<accession>F2TJC8</accession>
<sequence length="169" mass="18723">MAKVASRAQFRGDVPQFSSAQAMKSGCSEPPTLLVKERGAGLQEDITAPLIPFFTKSTFQRENHGPKDVWLEHLPPAQLILALLLINMILTLGRIRRAGRRTPKALMSSPCDMLKDDAFLAPRYLLATRHDTVFLPSSFRPRSGPLHKRVSLPGLTSKFQLPTAKFTCA</sequence>